<dbReference type="SUPFAM" id="SSF51658">
    <property type="entry name" value="Xylose isomerase-like"/>
    <property type="match status" value="1"/>
</dbReference>
<dbReference type="AlphaFoldDB" id="A0A345E2F4"/>
<feature type="binding site" evidence="7">
    <location>
        <position position="67"/>
    </location>
    <ligand>
        <name>Zn(2+)</name>
        <dbReference type="ChEBI" id="CHEBI:29105"/>
        <label>1</label>
    </ligand>
</feature>
<dbReference type="NCBIfam" id="TIGR00587">
    <property type="entry name" value="nfo"/>
    <property type="match status" value="1"/>
</dbReference>
<dbReference type="OrthoDB" id="33250at2157"/>
<comment type="similarity">
    <text evidence="1 7">Belongs to the AP endonuclease 2 family.</text>
</comment>
<dbReference type="GO" id="GO:0006284">
    <property type="term" value="P:base-excision repair"/>
    <property type="evidence" value="ECO:0007669"/>
    <property type="project" value="TreeGrafter"/>
</dbReference>
<dbReference type="PROSITE" id="PS00730">
    <property type="entry name" value="AP_NUCLEASE_F2_2"/>
    <property type="match status" value="1"/>
</dbReference>
<comment type="catalytic activity">
    <reaction evidence="7">
        <text>Endonucleolytic cleavage to 5'-phosphooligonucleotide end-products.</text>
        <dbReference type="EC" id="3.1.21.2"/>
    </reaction>
</comment>
<keyword evidence="10" id="KW-1185">Reference proteome</keyword>
<dbReference type="PANTHER" id="PTHR21445">
    <property type="entry name" value="ENDONUCLEASE IV ENDODEOXYRIBONUCLEASE IV"/>
    <property type="match status" value="1"/>
</dbReference>
<evidence type="ECO:0000256" key="5">
    <source>
        <dbReference type="ARBA" id="ARBA00022833"/>
    </source>
</evidence>
<dbReference type="Proteomes" id="UP000253273">
    <property type="component" value="Chromosome"/>
</dbReference>
<feature type="binding site" evidence="7">
    <location>
        <position position="228"/>
    </location>
    <ligand>
        <name>Zn(2+)</name>
        <dbReference type="ChEBI" id="CHEBI:29105"/>
        <label>3</label>
    </ligand>
</feature>
<feature type="binding site" evidence="7">
    <location>
        <position position="179"/>
    </location>
    <ligand>
        <name>Zn(2+)</name>
        <dbReference type="ChEBI" id="CHEBI:29105"/>
        <label>3</label>
    </ligand>
</feature>
<keyword evidence="3 7" id="KW-0227">DNA damage</keyword>
<comment type="function">
    <text evidence="7">Endonuclease IV plays a role in DNA repair. It cleaves phosphodiester bonds at apurinic or apyrimidinic (AP) sites, generating a 3'-hydroxyl group and a 5'-terminal sugar phosphate.</text>
</comment>
<keyword evidence="6 7" id="KW-0234">DNA repair</keyword>
<evidence type="ECO:0000256" key="2">
    <source>
        <dbReference type="ARBA" id="ARBA00022723"/>
    </source>
</evidence>
<proteinExistence type="inferred from homology"/>
<accession>A0A345E2F4</accession>
<dbReference type="GO" id="GO:0008081">
    <property type="term" value="F:phosphoric diester hydrolase activity"/>
    <property type="evidence" value="ECO:0007669"/>
    <property type="project" value="TreeGrafter"/>
</dbReference>
<feature type="binding site" evidence="7">
    <location>
        <position position="141"/>
    </location>
    <ligand>
        <name>Zn(2+)</name>
        <dbReference type="ChEBI" id="CHEBI:29105"/>
        <label>2</label>
    </ligand>
</feature>
<feature type="binding site" evidence="7">
    <location>
        <position position="176"/>
    </location>
    <ligand>
        <name>Zn(2+)</name>
        <dbReference type="ChEBI" id="CHEBI:29105"/>
        <label>2</label>
    </ligand>
</feature>
<dbReference type="GO" id="GO:0003906">
    <property type="term" value="F:DNA-(apurinic or apyrimidinic site) endonuclease activity"/>
    <property type="evidence" value="ECO:0007669"/>
    <property type="project" value="TreeGrafter"/>
</dbReference>
<keyword evidence="7" id="KW-0255">Endonuclease</keyword>
<dbReference type="InterPro" id="IPR013022">
    <property type="entry name" value="Xyl_isomerase-like_TIM-brl"/>
</dbReference>
<feature type="domain" description="Xylose isomerase-like TIM barrel" evidence="8">
    <location>
        <begin position="22"/>
        <end position="272"/>
    </location>
</feature>
<dbReference type="InterPro" id="IPR001719">
    <property type="entry name" value="AP_endonuc_2"/>
</dbReference>
<sequence>MFRIGAHVSISDGFEAAVDHEVELGGTCGQIFVGSPRGWAVSEIDETEAEAFRNAADEQDVGPWIVHGTYLINLATPKDDLASKSLDCIQDELDSAATLGIPYYVFHPGAHTGAGEETGIENVGERLSEVDVPSDVTLLLENTAGKGTTVGKRLDDLDDMVEISAYEYGDLGICLDTCHLFAAGYDFTDEAAVDDLVEKIDSTVGIENVQYLHLNDSKHPLGSEKDEHEHIGEGEIGEAGFRQFVNHDALREKPMVLETPEDEKGYEWNIEKVTKLRTDA</sequence>
<feature type="binding site" evidence="7">
    <location>
        <position position="141"/>
    </location>
    <ligand>
        <name>Zn(2+)</name>
        <dbReference type="ChEBI" id="CHEBI:29105"/>
        <label>1</label>
    </ligand>
</feature>
<evidence type="ECO:0000256" key="4">
    <source>
        <dbReference type="ARBA" id="ARBA00022801"/>
    </source>
</evidence>
<dbReference type="CDD" id="cd00019">
    <property type="entry name" value="AP2Ec"/>
    <property type="match status" value="1"/>
</dbReference>
<dbReference type="EMBL" id="CP031150">
    <property type="protein sequence ID" value="AXG06376.1"/>
    <property type="molecule type" value="Genomic_DNA"/>
</dbReference>
<evidence type="ECO:0000256" key="6">
    <source>
        <dbReference type="ARBA" id="ARBA00023204"/>
    </source>
</evidence>
<feature type="binding site" evidence="7">
    <location>
        <position position="226"/>
    </location>
    <ligand>
        <name>Zn(2+)</name>
        <dbReference type="ChEBI" id="CHEBI:29105"/>
        <label>3</label>
    </ligand>
</feature>
<dbReference type="HAMAP" id="MF_00152">
    <property type="entry name" value="Nfo"/>
    <property type="match status" value="1"/>
</dbReference>
<dbReference type="PROSITE" id="PS51432">
    <property type="entry name" value="AP_NUCLEASE_F2_4"/>
    <property type="match status" value="1"/>
</dbReference>
<dbReference type="SMART" id="SM00518">
    <property type="entry name" value="AP2Ec"/>
    <property type="match status" value="1"/>
</dbReference>
<dbReference type="PROSITE" id="PS00729">
    <property type="entry name" value="AP_NUCLEASE_F2_1"/>
    <property type="match status" value="1"/>
</dbReference>
<evidence type="ECO:0000313" key="9">
    <source>
        <dbReference type="EMBL" id="AXG06376.1"/>
    </source>
</evidence>
<dbReference type="InterPro" id="IPR036237">
    <property type="entry name" value="Xyl_isomerase-like_sf"/>
</dbReference>
<keyword evidence="2 7" id="KW-0479">Metal-binding</keyword>
<reference evidence="9 10" key="1">
    <citation type="submission" date="2018-07" db="EMBL/GenBank/DDBJ databases">
        <title>Genome sequences of Haloplanus sp. CBA1113.</title>
        <authorList>
            <person name="Kim Y.B."/>
            <person name="Roh S.W."/>
        </authorList>
    </citation>
    <scope>NUCLEOTIDE SEQUENCE [LARGE SCALE GENOMIC DNA]</scope>
    <source>
        <strain evidence="9 10">CBA1113</strain>
    </source>
</reference>
<feature type="binding site" evidence="7">
    <location>
        <position position="107"/>
    </location>
    <ligand>
        <name>Zn(2+)</name>
        <dbReference type="ChEBI" id="CHEBI:29105"/>
        <label>1</label>
    </ligand>
</feature>
<dbReference type="Pfam" id="PF01261">
    <property type="entry name" value="AP_endonuc_2"/>
    <property type="match status" value="1"/>
</dbReference>
<dbReference type="GO" id="GO:0008270">
    <property type="term" value="F:zinc ion binding"/>
    <property type="evidence" value="ECO:0007669"/>
    <property type="project" value="UniProtKB-UniRule"/>
</dbReference>
<protein>
    <recommendedName>
        <fullName evidence="7">Probable endonuclease 4</fullName>
        <ecNumber evidence="7">3.1.21.2</ecNumber>
    </recommendedName>
    <alternativeName>
        <fullName evidence="7">Endodeoxyribonuclease IV</fullName>
    </alternativeName>
    <alternativeName>
        <fullName evidence="7">Endonuclease IV</fullName>
    </alternativeName>
</protein>
<dbReference type="PANTHER" id="PTHR21445:SF0">
    <property type="entry name" value="APURINIC-APYRIMIDINIC ENDONUCLEASE"/>
    <property type="match status" value="1"/>
</dbReference>
<dbReference type="GO" id="GO:0008833">
    <property type="term" value="F:deoxyribonuclease IV (phage-T4-induced) activity"/>
    <property type="evidence" value="ECO:0007669"/>
    <property type="project" value="UniProtKB-UniRule"/>
</dbReference>
<gene>
    <name evidence="7" type="primary">nfo</name>
    <name evidence="9" type="ORF">DU500_08025</name>
</gene>
<evidence type="ECO:0000313" key="10">
    <source>
        <dbReference type="Proteomes" id="UP000253273"/>
    </source>
</evidence>
<dbReference type="PROSITE" id="PS00731">
    <property type="entry name" value="AP_NUCLEASE_F2_3"/>
    <property type="match status" value="1"/>
</dbReference>
<dbReference type="GO" id="GO:0003677">
    <property type="term" value="F:DNA binding"/>
    <property type="evidence" value="ECO:0007669"/>
    <property type="project" value="InterPro"/>
</dbReference>
<dbReference type="Gene3D" id="3.20.20.150">
    <property type="entry name" value="Divalent-metal-dependent TIM barrel enzymes"/>
    <property type="match status" value="1"/>
</dbReference>
<comment type="cofactor">
    <cofactor evidence="7">
        <name>Zn(2+)</name>
        <dbReference type="ChEBI" id="CHEBI:29105"/>
    </cofactor>
    <text evidence="7">Binds 3 Zn(2+) ions.</text>
</comment>
<feature type="binding site" evidence="7">
    <location>
        <position position="213"/>
    </location>
    <ligand>
        <name>Zn(2+)</name>
        <dbReference type="ChEBI" id="CHEBI:29105"/>
        <label>2</label>
    </ligand>
</feature>
<dbReference type="GeneID" id="37283324"/>
<dbReference type="FunFam" id="3.20.20.150:FF:000001">
    <property type="entry name" value="Probable endonuclease 4"/>
    <property type="match status" value="1"/>
</dbReference>
<dbReference type="InterPro" id="IPR018246">
    <property type="entry name" value="AP_endonuc_F2_Zn_BS"/>
</dbReference>
<name>A0A345E2F4_9EURY</name>
<keyword evidence="5 7" id="KW-0862">Zinc</keyword>
<evidence type="ECO:0000256" key="3">
    <source>
        <dbReference type="ARBA" id="ARBA00022763"/>
    </source>
</evidence>
<evidence type="ECO:0000259" key="8">
    <source>
        <dbReference type="Pfam" id="PF01261"/>
    </source>
</evidence>
<dbReference type="KEGG" id="haj:DU500_08025"/>
<dbReference type="RefSeq" id="WP_114585515.1">
    <property type="nucleotide sequence ID" value="NZ_CP031150.1"/>
</dbReference>
<feature type="binding site" evidence="7">
    <location>
        <position position="258"/>
    </location>
    <ligand>
        <name>Zn(2+)</name>
        <dbReference type="ChEBI" id="CHEBI:29105"/>
        <label>2</label>
    </ligand>
</feature>
<keyword evidence="4 7" id="KW-0378">Hydrolase</keyword>
<organism evidence="9 10">
    <name type="scientific">Haloplanus rubicundus</name>
    <dbReference type="NCBI Taxonomy" id="1547898"/>
    <lineage>
        <taxon>Archaea</taxon>
        <taxon>Methanobacteriati</taxon>
        <taxon>Methanobacteriota</taxon>
        <taxon>Stenosarchaea group</taxon>
        <taxon>Halobacteria</taxon>
        <taxon>Halobacteriales</taxon>
        <taxon>Haloferacaceae</taxon>
        <taxon>Haloplanus</taxon>
    </lineage>
</organism>
<keyword evidence="7" id="KW-0540">Nuclease</keyword>
<evidence type="ECO:0000256" key="1">
    <source>
        <dbReference type="ARBA" id="ARBA00005340"/>
    </source>
</evidence>
<dbReference type="EC" id="3.1.21.2" evidence="7"/>
<evidence type="ECO:0000256" key="7">
    <source>
        <dbReference type="HAMAP-Rule" id="MF_00152"/>
    </source>
</evidence>